<comment type="caution">
    <text evidence="2">The sequence shown here is derived from an EMBL/GenBank/DDBJ whole genome shotgun (WGS) entry which is preliminary data.</text>
</comment>
<evidence type="ECO:0000256" key="1">
    <source>
        <dbReference type="SAM" id="Coils"/>
    </source>
</evidence>
<evidence type="ECO:0000313" key="2">
    <source>
        <dbReference type="EMBL" id="CAE8691805.1"/>
    </source>
</evidence>
<feature type="non-terminal residue" evidence="2">
    <location>
        <position position="165"/>
    </location>
</feature>
<dbReference type="EMBL" id="CAJNNW010027525">
    <property type="protein sequence ID" value="CAE8691805.1"/>
    <property type="molecule type" value="Genomic_DNA"/>
</dbReference>
<feature type="coiled-coil region" evidence="1">
    <location>
        <begin position="54"/>
        <end position="81"/>
    </location>
</feature>
<organism evidence="2 3">
    <name type="scientific">Polarella glacialis</name>
    <name type="common">Dinoflagellate</name>
    <dbReference type="NCBI Taxonomy" id="89957"/>
    <lineage>
        <taxon>Eukaryota</taxon>
        <taxon>Sar</taxon>
        <taxon>Alveolata</taxon>
        <taxon>Dinophyceae</taxon>
        <taxon>Suessiales</taxon>
        <taxon>Suessiaceae</taxon>
        <taxon>Polarella</taxon>
    </lineage>
</organism>
<gene>
    <name evidence="2" type="ORF">PGLA2088_LOCUS27589</name>
</gene>
<feature type="non-terminal residue" evidence="2">
    <location>
        <position position="1"/>
    </location>
</feature>
<reference evidence="2" key="1">
    <citation type="submission" date="2021-02" db="EMBL/GenBank/DDBJ databases">
        <authorList>
            <person name="Dougan E. K."/>
            <person name="Rhodes N."/>
            <person name="Thang M."/>
            <person name="Chan C."/>
        </authorList>
    </citation>
    <scope>NUCLEOTIDE SEQUENCE</scope>
</reference>
<dbReference type="AlphaFoldDB" id="A0A813K0M5"/>
<sequence length="165" mass="17477">VAPLAASVAPSAAGMALERLKELAGLAGGGGLLDGGPLLPVRVLAVGVPIIDAVVRQLRLLDAWRERLARAEQEASAARQHLASSRLAESSRRAQLRIAAAGFDVAAAAHGLHPQLEPAAFERRVAWSEYREAERAASMCRRRAERQLVQRQNALASRSAAVPLG</sequence>
<name>A0A813K0M5_POLGL</name>
<protein>
    <submittedName>
        <fullName evidence="2">Uncharacterized protein</fullName>
    </submittedName>
</protein>
<proteinExistence type="predicted"/>
<accession>A0A813K0M5</accession>
<dbReference type="Proteomes" id="UP000626109">
    <property type="component" value="Unassembled WGS sequence"/>
</dbReference>
<keyword evidence="1" id="KW-0175">Coiled coil</keyword>
<evidence type="ECO:0000313" key="3">
    <source>
        <dbReference type="Proteomes" id="UP000626109"/>
    </source>
</evidence>